<sequence>MANELERVRSDISRYEDRCAEVEEELRQPLNKKQRDKREKELILLLANLVELRKEKNLAQEAQERSAAAGQLSAAAFGALNQKLDIVLAQQQVISQQYQAILTSITSSAHLPPSSLDSAARQNLREDVLLKYKAVDGKGWTWCLVTGRFWPPLPDTNAPHVRACHIFQRKWGITEWAGLELGPSLDTPINVIPTHAGVEHAFDGFQVIVLPSQAEEDEDGETIFTVHVLDPELLHKTVYGEFKSRQHENSTPCAEPPSELAAITFMDIDKTPLKFRPDSDMRPAKRCFMAHALWALTFAKVRKWPVDPGIRVTVDSFGWRSPTFMEARERTQLWVHMQAAGVAAGLPAGPIDGLLADELPADELPAGSIDGLPTSAVGSG</sequence>
<dbReference type="ExpressionAtlas" id="A0A2K3DBS1">
    <property type="expression patterns" value="baseline and differential"/>
</dbReference>
<reference evidence="2 3" key="1">
    <citation type="journal article" date="2007" name="Science">
        <title>The Chlamydomonas genome reveals the evolution of key animal and plant functions.</title>
        <authorList>
            <person name="Merchant S.S."/>
            <person name="Prochnik S.E."/>
            <person name="Vallon O."/>
            <person name="Harris E.H."/>
            <person name="Karpowicz S.J."/>
            <person name="Witman G.B."/>
            <person name="Terry A."/>
            <person name="Salamov A."/>
            <person name="Fritz-Laylin L.K."/>
            <person name="Marechal-Drouard L."/>
            <person name="Marshall W.F."/>
            <person name="Qu L.H."/>
            <person name="Nelson D.R."/>
            <person name="Sanderfoot A.A."/>
            <person name="Spalding M.H."/>
            <person name="Kapitonov V.V."/>
            <person name="Ren Q."/>
            <person name="Ferris P."/>
            <person name="Lindquist E."/>
            <person name="Shapiro H."/>
            <person name="Lucas S.M."/>
            <person name="Grimwood J."/>
            <person name="Schmutz J."/>
            <person name="Cardol P."/>
            <person name="Cerutti H."/>
            <person name="Chanfreau G."/>
            <person name="Chen C.L."/>
            <person name="Cognat V."/>
            <person name="Croft M.T."/>
            <person name="Dent R."/>
            <person name="Dutcher S."/>
            <person name="Fernandez E."/>
            <person name="Fukuzawa H."/>
            <person name="Gonzalez-Ballester D."/>
            <person name="Gonzalez-Halphen D."/>
            <person name="Hallmann A."/>
            <person name="Hanikenne M."/>
            <person name="Hippler M."/>
            <person name="Inwood W."/>
            <person name="Jabbari K."/>
            <person name="Kalanon M."/>
            <person name="Kuras R."/>
            <person name="Lefebvre P.A."/>
            <person name="Lemaire S.D."/>
            <person name="Lobanov A.V."/>
            <person name="Lohr M."/>
            <person name="Manuell A."/>
            <person name="Meier I."/>
            <person name="Mets L."/>
            <person name="Mittag M."/>
            <person name="Mittelmeier T."/>
            <person name="Moroney J.V."/>
            <person name="Moseley J."/>
            <person name="Napoli C."/>
            <person name="Nedelcu A.M."/>
            <person name="Niyogi K."/>
            <person name="Novoselov S.V."/>
            <person name="Paulsen I.T."/>
            <person name="Pazour G."/>
            <person name="Purton S."/>
            <person name="Ral J.P."/>
            <person name="Riano-Pachon D.M."/>
            <person name="Riekhof W."/>
            <person name="Rymarquis L."/>
            <person name="Schroda M."/>
            <person name="Stern D."/>
            <person name="Umen J."/>
            <person name="Willows R."/>
            <person name="Wilson N."/>
            <person name="Zimmer S.L."/>
            <person name="Allmer J."/>
            <person name="Balk J."/>
            <person name="Bisova K."/>
            <person name="Chen C.J."/>
            <person name="Elias M."/>
            <person name="Gendler K."/>
            <person name="Hauser C."/>
            <person name="Lamb M.R."/>
            <person name="Ledford H."/>
            <person name="Long J.C."/>
            <person name="Minagawa J."/>
            <person name="Page M.D."/>
            <person name="Pan J."/>
            <person name="Pootakham W."/>
            <person name="Roje S."/>
            <person name="Rose A."/>
            <person name="Stahlberg E."/>
            <person name="Terauchi A.M."/>
            <person name="Yang P."/>
            <person name="Ball S."/>
            <person name="Bowler C."/>
            <person name="Dieckmann C.L."/>
            <person name="Gladyshev V.N."/>
            <person name="Green P."/>
            <person name="Jorgensen R."/>
            <person name="Mayfield S."/>
            <person name="Mueller-Roeber B."/>
            <person name="Rajamani S."/>
            <person name="Sayre R.T."/>
            <person name="Brokstein P."/>
            <person name="Dubchak I."/>
            <person name="Goodstein D."/>
            <person name="Hornick L."/>
            <person name="Huang Y.W."/>
            <person name="Jhaveri J."/>
            <person name="Luo Y."/>
            <person name="Martinez D."/>
            <person name="Ngau W.C."/>
            <person name="Otillar B."/>
            <person name="Poliakov A."/>
            <person name="Porter A."/>
            <person name="Szajkowski L."/>
            <person name="Werner G."/>
            <person name="Zhou K."/>
            <person name="Grigoriev I.V."/>
            <person name="Rokhsar D.S."/>
            <person name="Grossman A.R."/>
        </authorList>
    </citation>
    <scope>NUCLEOTIDE SEQUENCE [LARGE SCALE GENOMIC DNA]</scope>
    <source>
        <strain evidence="3">CC-503</strain>
    </source>
</reference>
<keyword evidence="3" id="KW-1185">Reference proteome</keyword>
<evidence type="ECO:0000313" key="2">
    <source>
        <dbReference type="EMBL" id="PNW77972.1"/>
    </source>
</evidence>
<dbReference type="OrthoDB" id="10398145at2759"/>
<protein>
    <submittedName>
        <fullName evidence="2">Uncharacterized protein</fullName>
    </submittedName>
</protein>
<feature type="coiled-coil region" evidence="1">
    <location>
        <begin position="5"/>
        <end position="62"/>
    </location>
</feature>
<name>A0A2K3DBS1_CHLRE</name>
<dbReference type="Gramene" id="PNW77972">
    <property type="protein sequence ID" value="PNW77972"/>
    <property type="gene ID" value="CHLRE_10g459100v5"/>
</dbReference>
<dbReference type="Proteomes" id="UP000006906">
    <property type="component" value="Chromosome 10"/>
</dbReference>
<dbReference type="EMBL" id="CM008971">
    <property type="protein sequence ID" value="PNW77972.1"/>
    <property type="molecule type" value="Genomic_DNA"/>
</dbReference>
<organism evidence="2 3">
    <name type="scientific">Chlamydomonas reinhardtii</name>
    <name type="common">Chlamydomonas smithii</name>
    <dbReference type="NCBI Taxonomy" id="3055"/>
    <lineage>
        <taxon>Eukaryota</taxon>
        <taxon>Viridiplantae</taxon>
        <taxon>Chlorophyta</taxon>
        <taxon>core chlorophytes</taxon>
        <taxon>Chlorophyceae</taxon>
        <taxon>CS clade</taxon>
        <taxon>Chlamydomonadales</taxon>
        <taxon>Chlamydomonadaceae</taxon>
        <taxon>Chlamydomonas</taxon>
    </lineage>
</organism>
<accession>A0A2K3DBS1</accession>
<keyword evidence="1" id="KW-0175">Coiled coil</keyword>
<gene>
    <name evidence="2" type="ORF">CHLRE_10g459100v5</name>
</gene>
<dbReference type="InParanoid" id="A0A2K3DBS1"/>
<dbReference type="RefSeq" id="XP_001698579.2">
    <property type="nucleotide sequence ID" value="XM_001698527.2"/>
</dbReference>
<dbReference type="PaxDb" id="3055-EDP08072"/>
<dbReference type="AlphaFoldDB" id="A0A2K3DBS1"/>
<dbReference type="KEGG" id="cre:CHLRE_10g459100v5"/>
<proteinExistence type="predicted"/>
<evidence type="ECO:0000313" key="3">
    <source>
        <dbReference type="Proteomes" id="UP000006906"/>
    </source>
</evidence>
<evidence type="ECO:0000256" key="1">
    <source>
        <dbReference type="SAM" id="Coils"/>
    </source>
</evidence>
<dbReference type="GeneID" id="5723951"/>